<evidence type="ECO:0000256" key="1">
    <source>
        <dbReference type="SAM" id="SignalP"/>
    </source>
</evidence>
<dbReference type="EMBL" id="JBDXMI010000001">
    <property type="protein sequence ID" value="MEO9385861.1"/>
    <property type="molecule type" value="Genomic_DNA"/>
</dbReference>
<name>A0ABV0IX43_9NEIS</name>
<proteinExistence type="predicted"/>
<evidence type="ECO:0008006" key="4">
    <source>
        <dbReference type="Google" id="ProtNLM"/>
    </source>
</evidence>
<dbReference type="Proteomes" id="UP001462502">
    <property type="component" value="Unassembled WGS sequence"/>
</dbReference>
<gene>
    <name evidence="2" type="ORF">ABI908_17325</name>
</gene>
<dbReference type="SUPFAM" id="SSF50993">
    <property type="entry name" value="Peptidase/esterase 'gauge' domain"/>
    <property type="match status" value="1"/>
</dbReference>
<reference evidence="2 3" key="1">
    <citation type="submission" date="2024-05" db="EMBL/GenBank/DDBJ databases">
        <authorList>
            <person name="De Oliveira J.P."/>
            <person name="Noriler S.A."/>
            <person name="De Oliveira A.G."/>
            <person name="Sipoli D.S."/>
        </authorList>
    </citation>
    <scope>NUCLEOTIDE SEQUENCE [LARGE SCALE GENOMIC DNA]</scope>
    <source>
        <strain evidence="2 3">LABIM192</strain>
    </source>
</reference>
<keyword evidence="3" id="KW-1185">Reference proteome</keyword>
<dbReference type="RefSeq" id="WP_114060641.1">
    <property type="nucleotide sequence ID" value="NZ_CP029495.1"/>
</dbReference>
<accession>A0ABV0IX43</accession>
<feature type="signal peptide" evidence="1">
    <location>
        <begin position="1"/>
        <end position="20"/>
    </location>
</feature>
<organism evidence="2 3">
    <name type="scientific">Chromobacterium phragmitis</name>
    <dbReference type="NCBI Taxonomy" id="2202141"/>
    <lineage>
        <taxon>Bacteria</taxon>
        <taxon>Pseudomonadati</taxon>
        <taxon>Pseudomonadota</taxon>
        <taxon>Betaproteobacteria</taxon>
        <taxon>Neisseriales</taxon>
        <taxon>Chromobacteriaceae</taxon>
        <taxon>Chromobacterium</taxon>
    </lineage>
</organism>
<feature type="chain" id="PRO_5046003060" description="DUF3616 domain-containing protein" evidence="1">
    <location>
        <begin position="21"/>
        <end position="263"/>
    </location>
</feature>
<protein>
    <recommendedName>
        <fullName evidence="4">DUF3616 domain-containing protein</fullName>
    </recommendedName>
</protein>
<keyword evidence="1" id="KW-0732">Signal</keyword>
<comment type="caution">
    <text evidence="2">The sequence shown here is derived from an EMBL/GenBank/DDBJ whole genome shotgun (WGS) entry which is preliminary data.</text>
</comment>
<evidence type="ECO:0000313" key="2">
    <source>
        <dbReference type="EMBL" id="MEO9385861.1"/>
    </source>
</evidence>
<sequence>MIRTVLLCLMGLSCLGMAQAAPQLRQTVAAHIVSLSPDGGSLLLAREEQLLGDDSQLAKALEKILLIGTRHQSSLPGLNWTRGEQHQALDGYDSILPAYLRWSDDGMTLALSAGKRDDLRAVLWRRGSPPLEVGPEDSALAGVLDLSRDGRSVLGWFVSKQSGKPRGFLWREGQGAAALPADFVPLRLQRAGKGVFGFLAGADGEWGESAWLSFGDGIARPLRCPADGKANPASEWLESADGGVVAITDKSRPPQPGCVYRLE</sequence>
<evidence type="ECO:0000313" key="3">
    <source>
        <dbReference type="Proteomes" id="UP001462502"/>
    </source>
</evidence>